<organism evidence="7">
    <name type="scientific">Micromonas pusilla (strain CCMP1545)</name>
    <name type="common">Picoplanktonic green alga</name>
    <dbReference type="NCBI Taxonomy" id="564608"/>
    <lineage>
        <taxon>Eukaryota</taxon>
        <taxon>Viridiplantae</taxon>
        <taxon>Chlorophyta</taxon>
        <taxon>Mamiellophyceae</taxon>
        <taxon>Mamiellales</taxon>
        <taxon>Mamiellaceae</taxon>
        <taxon>Micromonas</taxon>
    </lineage>
</organism>
<evidence type="ECO:0000256" key="2">
    <source>
        <dbReference type="ARBA" id="ARBA00022679"/>
    </source>
</evidence>
<protein>
    <submittedName>
        <fullName evidence="6">Ankyrin repeat family protein</fullName>
    </submittedName>
</protein>
<dbReference type="PANTHER" id="PTHR32379:SF1">
    <property type="entry name" value="GUANIDINOACETATE N-METHYLTRANSFERASE"/>
    <property type="match status" value="1"/>
</dbReference>
<dbReference type="GO" id="GO:0005737">
    <property type="term" value="C:cytoplasm"/>
    <property type="evidence" value="ECO:0007669"/>
    <property type="project" value="TreeGrafter"/>
</dbReference>
<keyword evidence="1" id="KW-0489">Methyltransferase</keyword>
<dbReference type="Proteomes" id="UP000001876">
    <property type="component" value="Unassembled WGS sequence"/>
</dbReference>
<proteinExistence type="predicted"/>
<dbReference type="GO" id="GO:0005634">
    <property type="term" value="C:nucleus"/>
    <property type="evidence" value="ECO:0007669"/>
    <property type="project" value="TreeGrafter"/>
</dbReference>
<dbReference type="PROSITE" id="PS50297">
    <property type="entry name" value="ANK_REP_REGION"/>
    <property type="match status" value="1"/>
</dbReference>
<evidence type="ECO:0000256" key="4">
    <source>
        <dbReference type="PROSITE-ProRule" id="PRU00023"/>
    </source>
</evidence>
<feature type="domain" description="RMT2" evidence="5">
    <location>
        <begin position="110"/>
        <end position="355"/>
    </location>
</feature>
<sequence length="355" mass="39726">MASRGAERRLARAAESGDIKTVEALLADDVDPSHGDRHGITPLMKSCHQGHIECVRALLAHGAPWNELDFEGHCAGEYASAGGQHDLVAALIEHAVQAELVLGVLGRAERASKVPNFSYLSKPVTYDGGDKLLDTNRDAVMMDWETPLMKRHAEAICAGGGDVLNVGFGMGIFDRCVREHPVVSHTIIEAHPDVHSYLIREGWGSLSNVRVEFGRWQDVVDAIITENDALPGGRTNPDARLFDGVFFDTYGEDYDDLRDFHALLPKIMRKGGVYSYFNGMAPDNGFFHIVYCRLAEAELARIGFKTQFEKMRIDSRSESIWCGVDRRYWWGETYLLPVCRLVDRREEEFGDPEDR</sequence>
<accession>C1MLH9</accession>
<dbReference type="OMA" id="YWVVDNY"/>
<dbReference type="GeneID" id="9682036"/>
<keyword evidence="3" id="KW-0949">S-adenosyl-L-methionine</keyword>
<dbReference type="OrthoDB" id="19014at2759"/>
<dbReference type="PROSITE" id="PS50088">
    <property type="entry name" value="ANK_REPEAT"/>
    <property type="match status" value="1"/>
</dbReference>
<dbReference type="STRING" id="564608.C1MLH9"/>
<feature type="repeat" description="ANK" evidence="4">
    <location>
        <begin position="38"/>
        <end position="70"/>
    </location>
</feature>
<dbReference type="Pfam" id="PF12796">
    <property type="entry name" value="Ank_2"/>
    <property type="match status" value="1"/>
</dbReference>
<dbReference type="PROSITE" id="PS51559">
    <property type="entry name" value="SAM_RMT2"/>
    <property type="match status" value="1"/>
</dbReference>
<dbReference type="SMART" id="SM00248">
    <property type="entry name" value="ANK"/>
    <property type="match status" value="2"/>
</dbReference>
<dbReference type="InterPro" id="IPR029063">
    <property type="entry name" value="SAM-dependent_MTases_sf"/>
</dbReference>
<keyword evidence="2" id="KW-0808">Transferase</keyword>
<dbReference type="SUPFAM" id="SSF48403">
    <property type="entry name" value="Ankyrin repeat"/>
    <property type="match status" value="1"/>
</dbReference>
<dbReference type="GO" id="GO:0032259">
    <property type="term" value="P:methylation"/>
    <property type="evidence" value="ECO:0007669"/>
    <property type="project" value="UniProtKB-KW"/>
</dbReference>
<dbReference type="InterPro" id="IPR002110">
    <property type="entry name" value="Ankyrin_rpt"/>
</dbReference>
<evidence type="ECO:0000256" key="3">
    <source>
        <dbReference type="ARBA" id="ARBA00022691"/>
    </source>
</evidence>
<dbReference type="InterPro" id="IPR026480">
    <property type="entry name" value="RMT2_dom"/>
</dbReference>
<dbReference type="InterPro" id="IPR036770">
    <property type="entry name" value="Ankyrin_rpt-contain_sf"/>
</dbReference>
<dbReference type="InterPro" id="IPR051038">
    <property type="entry name" value="RMT2/GAMT_Mtase"/>
</dbReference>
<evidence type="ECO:0000259" key="5">
    <source>
        <dbReference type="PROSITE" id="PS51559"/>
    </source>
</evidence>
<keyword evidence="4" id="KW-0040">ANK repeat</keyword>
<evidence type="ECO:0000313" key="7">
    <source>
        <dbReference type="Proteomes" id="UP000001876"/>
    </source>
</evidence>
<evidence type="ECO:0000313" key="6">
    <source>
        <dbReference type="EMBL" id="EEH59546.1"/>
    </source>
</evidence>
<dbReference type="Gene3D" id="1.25.40.20">
    <property type="entry name" value="Ankyrin repeat-containing domain"/>
    <property type="match status" value="1"/>
</dbReference>
<evidence type="ECO:0000256" key="1">
    <source>
        <dbReference type="ARBA" id="ARBA00022603"/>
    </source>
</evidence>
<dbReference type="AlphaFoldDB" id="C1MLH9"/>
<gene>
    <name evidence="6" type="ORF">MICPUCDRAFT_25272</name>
</gene>
<dbReference type="RefSeq" id="XP_003056170.1">
    <property type="nucleotide sequence ID" value="XM_003056124.1"/>
</dbReference>
<dbReference type="KEGG" id="mpp:MICPUCDRAFT_25272"/>
<dbReference type="EMBL" id="GG663736">
    <property type="protein sequence ID" value="EEH59546.1"/>
    <property type="molecule type" value="Genomic_DNA"/>
</dbReference>
<name>C1MLH9_MICPC</name>
<dbReference type="SUPFAM" id="SSF53335">
    <property type="entry name" value="S-adenosyl-L-methionine-dependent methyltransferases"/>
    <property type="match status" value="1"/>
</dbReference>
<dbReference type="Gene3D" id="3.40.50.150">
    <property type="entry name" value="Vaccinia Virus protein VP39"/>
    <property type="match status" value="1"/>
</dbReference>
<keyword evidence="7" id="KW-1185">Reference proteome</keyword>
<reference evidence="6 7" key="1">
    <citation type="journal article" date="2009" name="Science">
        <title>Green evolution and dynamic adaptations revealed by genomes of the marine picoeukaryotes Micromonas.</title>
        <authorList>
            <person name="Worden A.Z."/>
            <person name="Lee J.H."/>
            <person name="Mock T."/>
            <person name="Rouze P."/>
            <person name="Simmons M.P."/>
            <person name="Aerts A.L."/>
            <person name="Allen A.E."/>
            <person name="Cuvelier M.L."/>
            <person name="Derelle E."/>
            <person name="Everett M.V."/>
            <person name="Foulon E."/>
            <person name="Grimwood J."/>
            <person name="Gundlach H."/>
            <person name="Henrissat B."/>
            <person name="Napoli C."/>
            <person name="McDonald S.M."/>
            <person name="Parker M.S."/>
            <person name="Rombauts S."/>
            <person name="Salamov A."/>
            <person name="Von Dassow P."/>
            <person name="Badger J.H."/>
            <person name="Coutinho P.M."/>
            <person name="Demir E."/>
            <person name="Dubchak I."/>
            <person name="Gentemann C."/>
            <person name="Eikrem W."/>
            <person name="Gready J.E."/>
            <person name="John U."/>
            <person name="Lanier W."/>
            <person name="Lindquist E.A."/>
            <person name="Lucas S."/>
            <person name="Mayer K.F."/>
            <person name="Moreau H."/>
            <person name="Not F."/>
            <person name="Otillar R."/>
            <person name="Panaud O."/>
            <person name="Pangilinan J."/>
            <person name="Paulsen I."/>
            <person name="Piegu B."/>
            <person name="Poliakov A."/>
            <person name="Robbens S."/>
            <person name="Schmutz J."/>
            <person name="Toulza E."/>
            <person name="Wyss T."/>
            <person name="Zelensky A."/>
            <person name="Zhou K."/>
            <person name="Armbrust E.V."/>
            <person name="Bhattacharya D."/>
            <person name="Goodenough U.W."/>
            <person name="Van de Peer Y."/>
            <person name="Grigoriev I.V."/>
        </authorList>
    </citation>
    <scope>NUCLEOTIDE SEQUENCE [LARGE SCALE GENOMIC DNA]</scope>
    <source>
        <strain evidence="6 7">CCMP1545</strain>
    </source>
</reference>
<dbReference type="GO" id="GO:0008757">
    <property type="term" value="F:S-adenosylmethionine-dependent methyltransferase activity"/>
    <property type="evidence" value="ECO:0007669"/>
    <property type="project" value="TreeGrafter"/>
</dbReference>
<dbReference type="PANTHER" id="PTHR32379">
    <property type="entry name" value="GUANIDINOACETATE N-METHYLTRANSFERASE"/>
    <property type="match status" value="1"/>
</dbReference>
<dbReference type="eggNOG" id="KOG1709">
    <property type="taxonomic scope" value="Eukaryota"/>
</dbReference>